<evidence type="ECO:0000313" key="2">
    <source>
        <dbReference type="EMBL" id="KON91930.1"/>
    </source>
</evidence>
<protein>
    <submittedName>
        <fullName evidence="2">Membrane protein</fullName>
    </submittedName>
</protein>
<evidence type="ECO:0000313" key="3">
    <source>
        <dbReference type="Proteomes" id="UP000037405"/>
    </source>
</evidence>
<gene>
    <name evidence="2" type="ORF">AF331_05515</name>
</gene>
<proteinExistence type="predicted"/>
<dbReference type="OrthoDB" id="1681403at2"/>
<evidence type="ECO:0000256" key="1">
    <source>
        <dbReference type="SAM" id="Phobius"/>
    </source>
</evidence>
<keyword evidence="1" id="KW-1133">Transmembrane helix</keyword>
<dbReference type="AlphaFoldDB" id="A0A0M0GPS8"/>
<comment type="caution">
    <text evidence="2">The sequence shown here is derived from an EMBL/GenBank/DDBJ whole genome shotgun (WGS) entry which is preliminary data.</text>
</comment>
<dbReference type="Proteomes" id="UP000037405">
    <property type="component" value="Unassembled WGS sequence"/>
</dbReference>
<feature type="transmembrane region" description="Helical" evidence="1">
    <location>
        <begin position="210"/>
        <end position="230"/>
    </location>
</feature>
<keyword evidence="1" id="KW-0472">Membrane</keyword>
<reference evidence="3" key="1">
    <citation type="submission" date="2015-07" db="EMBL/GenBank/DDBJ databases">
        <title>Fjat-14235 jcm11544.</title>
        <authorList>
            <person name="Liu B."/>
            <person name="Wang J."/>
            <person name="Zhu Y."/>
            <person name="Liu G."/>
            <person name="Chen Q."/>
            <person name="Chen Z."/>
            <person name="Lan J."/>
            <person name="Che J."/>
            <person name="Ge C."/>
            <person name="Shi H."/>
            <person name="Pan Z."/>
            <person name="Liu X."/>
        </authorList>
    </citation>
    <scope>NUCLEOTIDE SEQUENCE [LARGE SCALE GENOMIC DNA]</scope>
    <source>
        <strain evidence="3">JCM 11544</strain>
    </source>
</reference>
<keyword evidence="1" id="KW-0812">Transmembrane</keyword>
<dbReference type="STRING" id="189381.GCA_900166615_03180"/>
<organism evidence="2 3">
    <name type="scientific">Rossellomorea marisflavi</name>
    <dbReference type="NCBI Taxonomy" id="189381"/>
    <lineage>
        <taxon>Bacteria</taxon>
        <taxon>Bacillati</taxon>
        <taxon>Bacillota</taxon>
        <taxon>Bacilli</taxon>
        <taxon>Bacillales</taxon>
        <taxon>Bacillaceae</taxon>
        <taxon>Rossellomorea</taxon>
    </lineage>
</organism>
<keyword evidence="3" id="KW-1185">Reference proteome</keyword>
<dbReference type="RefSeq" id="WP_053427128.1">
    <property type="nucleotide sequence ID" value="NZ_JAUKEF010000001.1"/>
</dbReference>
<dbReference type="EMBL" id="LGUE01000001">
    <property type="protein sequence ID" value="KON91930.1"/>
    <property type="molecule type" value="Genomic_DNA"/>
</dbReference>
<accession>A0A0M0GPS8</accession>
<name>A0A0M0GPS8_9BACI</name>
<feature type="transmembrane region" description="Helical" evidence="1">
    <location>
        <begin position="164"/>
        <end position="184"/>
    </location>
</feature>
<sequence length="262" mass="30358">MKRLNNAGEQGNLAYVSIFGTTQIHLRNPMIVALWSMAFPGFGHLLLSKYLRGFALVIWEIYINQTIHLNTAMVYTFMGDIDAAKSVLDIQFMHLYIPVYLFAIWDSHRTAVDLNKVYLSHKGNKSTINRRLVIRPLEINYLDKRCPVSAFFWSMAVPSVGHFYNHRIISGLFTLVTTVIYVYHSHLLEGIHYLILGKLETSVNVLDKQWLLYMPSFYFFTIYDAYVGVVENNKLFDREQAALLKAYYQKGSLLIGKGWRVR</sequence>
<dbReference type="PATRIC" id="fig|189381.12.peg.1238"/>